<evidence type="ECO:0000313" key="5">
    <source>
        <dbReference type="Proteomes" id="UP000002419"/>
    </source>
</evidence>
<organism evidence="4 5">
    <name type="scientific">Bifidobacterium longum (strain DJO10A)</name>
    <dbReference type="NCBI Taxonomy" id="205913"/>
    <lineage>
        <taxon>Bacteria</taxon>
        <taxon>Bacillati</taxon>
        <taxon>Actinomycetota</taxon>
        <taxon>Actinomycetes</taxon>
        <taxon>Bifidobacteriales</taxon>
        <taxon>Bifidobacteriaceae</taxon>
        <taxon>Bifidobacterium</taxon>
    </lineage>
</organism>
<dbReference type="Proteomes" id="UP000002419">
    <property type="component" value="Chromosome"/>
</dbReference>
<dbReference type="SUPFAM" id="SSF53850">
    <property type="entry name" value="Periplasmic binding protein-like II"/>
    <property type="match status" value="1"/>
</dbReference>
<dbReference type="EMBL" id="CP000605">
    <property type="protein sequence ID" value="ACD97638.1"/>
    <property type="molecule type" value="Genomic_DNA"/>
</dbReference>
<keyword evidence="4" id="KW-0762">Sugar transport</keyword>
<dbReference type="GO" id="GO:1901982">
    <property type="term" value="F:maltose binding"/>
    <property type="evidence" value="ECO:0007669"/>
    <property type="project" value="TreeGrafter"/>
</dbReference>
<accession>B3DQP2</accession>
<dbReference type="Gene3D" id="3.40.190.10">
    <property type="entry name" value="Periplasmic binding protein-like II"/>
    <property type="match status" value="1"/>
</dbReference>
<proteinExistence type="inferred from homology"/>
<keyword evidence="3" id="KW-0732">Signal</keyword>
<evidence type="ECO:0000313" key="4">
    <source>
        <dbReference type="EMBL" id="ACD97638.1"/>
    </source>
</evidence>
<dbReference type="PANTHER" id="PTHR30061:SF50">
    <property type="entry name" value="MALTOSE_MALTODEXTRIN-BINDING PERIPLASMIC PROTEIN"/>
    <property type="match status" value="1"/>
</dbReference>
<dbReference type="CDD" id="cd13585">
    <property type="entry name" value="PBP2_TMBP_like"/>
    <property type="match status" value="1"/>
</dbReference>
<protein>
    <submittedName>
        <fullName evidence="4">MalE-type ABC sugar transport system periplasmic component</fullName>
    </submittedName>
</protein>
<comment type="similarity">
    <text evidence="1">Belongs to the bacterial solute-binding protein 1 family.</text>
</comment>
<dbReference type="HOGENOM" id="CLU_031285_10_2_11"/>
<name>B3DQP2_BIFLD</name>
<dbReference type="Pfam" id="PF13416">
    <property type="entry name" value="SBP_bac_8"/>
    <property type="match status" value="1"/>
</dbReference>
<dbReference type="InterPro" id="IPR006059">
    <property type="entry name" value="SBP"/>
</dbReference>
<dbReference type="GO" id="GO:0055052">
    <property type="term" value="C:ATP-binding cassette (ABC) transporter complex, substrate-binding subunit-containing"/>
    <property type="evidence" value="ECO:0007669"/>
    <property type="project" value="TreeGrafter"/>
</dbReference>
<gene>
    <name evidence="4" type="ordered locus">BLD_0192</name>
</gene>
<evidence type="ECO:0000256" key="1">
    <source>
        <dbReference type="ARBA" id="ARBA00008520"/>
    </source>
</evidence>
<reference evidence="4 5" key="1">
    <citation type="journal article" date="2006" name="Appl. Environ. Microbiol.">
        <title>Sequence analysis of two cryptic plasmids from Bifidobacterium longum DJO10A and construction of a shuttle cloning vector.</title>
        <authorList>
            <person name="Lee J.H."/>
            <person name="O'Sullivan D.J."/>
        </authorList>
    </citation>
    <scope>NUCLEOTIDE SEQUENCE [LARGE SCALE GENOMIC DNA]</scope>
    <source>
        <strain evidence="4 5">DJO10A</strain>
    </source>
</reference>
<dbReference type="KEGG" id="blj:BLD_0192"/>
<evidence type="ECO:0000256" key="2">
    <source>
        <dbReference type="ARBA" id="ARBA00022448"/>
    </source>
</evidence>
<dbReference type="PANTHER" id="PTHR30061">
    <property type="entry name" value="MALTOSE-BINDING PERIPLASMIC PROTEIN"/>
    <property type="match status" value="1"/>
</dbReference>
<sequence length="463" mass="50650">MRSPTEFSLPVSAQHEPVGNDRVPTIRFEEQTKYIKGENTMKGTFKKAVALGSAIALVGGLAACGSSSGDGTAELKFQTWNLKNEKFTDYFEGLIDQFEKENPGITIKWVDQPADNYEDKLSTDAAAGELPDVVDMGPEPAYTLASAGILLNLADAVPEAEDDFLPAAWDAATLKGTDLEEGTYGFPWYLNSGPTFYNKAVLEECGITVDPNDPPTKQDDIFAMADTFGSNCGGKYALTSGIPSIQDFGMYGVELMNKDHTEFTFNNAKGVEFVQHYIDMYNAGAFTDDMLNSSTSGESKSFNGGTQAFMNGNAYSVDDIRKNAPKVFENLAITDFIANTKPNMFMEMLTVNATSKHQEEAIKFARFVTNSDNQLAFDKKANVFPSSKGTIDDKFFNPSDDTMDAEAMRMSADQIRNGEIWGPAQFTSACSTMLREEIAQALQGKITAKEALDATVKYCNERL</sequence>
<keyword evidence="2" id="KW-0813">Transport</keyword>
<dbReference type="GO" id="GO:0042956">
    <property type="term" value="P:maltodextrin transmembrane transport"/>
    <property type="evidence" value="ECO:0007669"/>
    <property type="project" value="TreeGrafter"/>
</dbReference>
<reference evidence="4 5" key="2">
    <citation type="journal article" date="2008" name="BMC Genomics">
        <title>Comparative genomic analysis of the gut bacterium Bifidobacterium longum reveals loci susceptible to deletion during pure culture growth.</title>
        <authorList>
            <person name="Lee J.H."/>
            <person name="Karamychev V.N."/>
            <person name="Kozyavkin S.A."/>
            <person name="Mills D."/>
            <person name="Pavlov A.R."/>
            <person name="Pavlova N.V."/>
            <person name="Polouchine N.N."/>
            <person name="Richardson P.M."/>
            <person name="Shakhova V.V."/>
            <person name="Slesarev A.I."/>
            <person name="Weimer B."/>
            <person name="O'Sullivan D.J."/>
        </authorList>
    </citation>
    <scope>NUCLEOTIDE SEQUENCE [LARGE SCALE GENOMIC DNA]</scope>
    <source>
        <strain evidence="4 5">DJO10A</strain>
    </source>
</reference>
<dbReference type="GO" id="GO:0015768">
    <property type="term" value="P:maltose transport"/>
    <property type="evidence" value="ECO:0007669"/>
    <property type="project" value="TreeGrafter"/>
</dbReference>
<evidence type="ECO:0000256" key="3">
    <source>
        <dbReference type="ARBA" id="ARBA00022729"/>
    </source>
</evidence>
<dbReference type="AlphaFoldDB" id="B3DQP2"/>